<dbReference type="GO" id="GO:0003700">
    <property type="term" value="F:DNA-binding transcription factor activity"/>
    <property type="evidence" value="ECO:0007669"/>
    <property type="project" value="InterPro"/>
</dbReference>
<evidence type="ECO:0000313" key="2">
    <source>
        <dbReference type="EMBL" id="AWY40095.1"/>
    </source>
</evidence>
<accession>A0A2Z4RH80</accession>
<reference evidence="2 3" key="1">
    <citation type="submission" date="2018-05" db="EMBL/GenBank/DDBJ databases">
        <title>Whole genome sequence of Pseudomonas putida JBC17.</title>
        <authorList>
            <person name="Lee Y.H."/>
            <person name="David K."/>
        </authorList>
    </citation>
    <scope>NUCLEOTIDE SEQUENCE [LARGE SCALE GENOMIC DNA]</scope>
    <source>
        <strain evidence="2 3">JBC17</strain>
    </source>
</reference>
<dbReference type="OrthoDB" id="5511415at2"/>
<dbReference type="Proteomes" id="UP000250299">
    <property type="component" value="Chromosome"/>
</dbReference>
<dbReference type="AlphaFoldDB" id="A0A2Z4RH80"/>
<dbReference type="InterPro" id="IPR036388">
    <property type="entry name" value="WH-like_DNA-bd_sf"/>
</dbReference>
<dbReference type="Pfam" id="PF12802">
    <property type="entry name" value="MarR_2"/>
    <property type="match status" value="1"/>
</dbReference>
<dbReference type="SUPFAM" id="SSF46785">
    <property type="entry name" value="Winged helix' DNA-binding domain"/>
    <property type="match status" value="1"/>
</dbReference>
<proteinExistence type="predicted"/>
<feature type="domain" description="HTH marR-type" evidence="1">
    <location>
        <begin position="62"/>
        <end position="106"/>
    </location>
</feature>
<evidence type="ECO:0000259" key="1">
    <source>
        <dbReference type="Pfam" id="PF12802"/>
    </source>
</evidence>
<dbReference type="InterPro" id="IPR000835">
    <property type="entry name" value="HTH_MarR-typ"/>
</dbReference>
<protein>
    <submittedName>
        <fullName evidence="2">MarR family transcriptional regulator</fullName>
    </submittedName>
</protein>
<dbReference type="Gene3D" id="1.10.10.10">
    <property type="entry name" value="Winged helix-like DNA-binding domain superfamily/Winged helix DNA-binding domain"/>
    <property type="match status" value="1"/>
</dbReference>
<name>A0A2Z4RH80_PSEPU</name>
<organism evidence="2 3">
    <name type="scientific">Pseudomonas putida</name>
    <name type="common">Arthrobacter siderocapsulatus</name>
    <dbReference type="NCBI Taxonomy" id="303"/>
    <lineage>
        <taxon>Bacteria</taxon>
        <taxon>Pseudomonadati</taxon>
        <taxon>Pseudomonadota</taxon>
        <taxon>Gammaproteobacteria</taxon>
        <taxon>Pseudomonadales</taxon>
        <taxon>Pseudomonadaceae</taxon>
        <taxon>Pseudomonas</taxon>
    </lineage>
</organism>
<gene>
    <name evidence="2" type="ORF">DKY63_09355</name>
</gene>
<dbReference type="EMBL" id="CP029693">
    <property type="protein sequence ID" value="AWY40095.1"/>
    <property type="molecule type" value="Genomic_DNA"/>
</dbReference>
<dbReference type="RefSeq" id="WP_096511927.1">
    <property type="nucleotide sequence ID" value="NZ_CP029693.1"/>
</dbReference>
<evidence type="ECO:0000313" key="3">
    <source>
        <dbReference type="Proteomes" id="UP000250299"/>
    </source>
</evidence>
<sequence length="173" mass="18957">MASKKAEERPAPTFDHSVHSEVGGRLGELVDEVLRLHGRVMSVKRPSVLGGPGQTFVLASVVLAVEPPTVARIARSLGYTRQAIQRLADVLAAEGYVSYEENPHHKTSKQLVATPLGRQVYAQVNQESAEWTERISQGLDVAALDQTLEVLRQVRRNLEQDKNAAAQGVTEQQ</sequence>
<dbReference type="InterPro" id="IPR036390">
    <property type="entry name" value="WH_DNA-bd_sf"/>
</dbReference>